<feature type="transmembrane region" description="Helical" evidence="5">
    <location>
        <begin position="41"/>
        <end position="60"/>
    </location>
</feature>
<dbReference type="GO" id="GO:0005886">
    <property type="term" value="C:plasma membrane"/>
    <property type="evidence" value="ECO:0007669"/>
    <property type="project" value="UniProtKB-SubCell"/>
</dbReference>
<dbReference type="GO" id="GO:0012505">
    <property type="term" value="C:endomembrane system"/>
    <property type="evidence" value="ECO:0007669"/>
    <property type="project" value="UniProtKB-SubCell"/>
</dbReference>
<evidence type="ECO:0000313" key="9">
    <source>
        <dbReference type="Proteomes" id="UP000189810"/>
    </source>
</evidence>
<feature type="transmembrane region" description="Helical" evidence="5">
    <location>
        <begin position="450"/>
        <end position="473"/>
    </location>
</feature>
<keyword evidence="5" id="KW-1003">Cell membrane</keyword>
<feature type="transmembrane region" description="Helical" evidence="5">
    <location>
        <begin position="328"/>
        <end position="348"/>
    </location>
</feature>
<feature type="transmembrane region" description="Helical" evidence="5">
    <location>
        <begin position="165"/>
        <end position="186"/>
    </location>
</feature>
<dbReference type="InterPro" id="IPR010096">
    <property type="entry name" value="NADH-Q_OxRdtase_suN/2"/>
</dbReference>
<dbReference type="RefSeq" id="WP_079654606.1">
    <property type="nucleotide sequence ID" value="NZ_LT670846.1"/>
</dbReference>
<accession>A0A1M6TN51</accession>
<evidence type="ECO:0000256" key="1">
    <source>
        <dbReference type="ARBA" id="ARBA00004127"/>
    </source>
</evidence>
<proteinExistence type="inferred from homology"/>
<keyword evidence="5" id="KW-0813">Transport</keyword>
<reference evidence="8 9" key="1">
    <citation type="submission" date="2016-11" db="EMBL/GenBank/DDBJ databases">
        <authorList>
            <person name="Jaros S."/>
            <person name="Januszkiewicz K."/>
            <person name="Wedrychowicz H."/>
        </authorList>
    </citation>
    <scope>NUCLEOTIDE SEQUENCE [LARGE SCALE GENOMIC DNA]</scope>
    <source>
        <strain evidence="8 9">DSM 19557</strain>
    </source>
</reference>
<comment type="subcellular location">
    <subcellularLocation>
        <location evidence="5">Cell membrane</location>
        <topology evidence="5">Multi-pass membrane protein</topology>
    </subcellularLocation>
    <subcellularLocation>
        <location evidence="1">Endomembrane system</location>
        <topology evidence="1">Multi-pass membrane protein</topology>
    </subcellularLocation>
    <subcellularLocation>
        <location evidence="6">Membrane</location>
        <topology evidence="6">Multi-pass membrane protein</topology>
    </subcellularLocation>
</comment>
<feature type="transmembrane region" description="Helical" evidence="5">
    <location>
        <begin position="80"/>
        <end position="100"/>
    </location>
</feature>
<protein>
    <recommendedName>
        <fullName evidence="5">NADH-quinone oxidoreductase subunit N</fullName>
        <ecNumber evidence="5">7.1.1.-</ecNumber>
    </recommendedName>
    <alternativeName>
        <fullName evidence="5">NADH dehydrogenase I subunit N</fullName>
    </alternativeName>
    <alternativeName>
        <fullName evidence="5">NDH-1 subunit N</fullName>
    </alternativeName>
</protein>
<sequence>MREQVQIEFPNLSLVVPELIVLVTAFTLFTLHLIHKRVNHALFTTVSITGYLISLLYILLNPGLSGSTFYGLYIRDPVSSLLQAVALVLTMLLLAFTYNYYKAKRSLYGEFYYILAFCLLGGMFLTSSYNLIILYVALEVVSISFYIMISLLRGDFLSKEGAFKYLILGGLSIAIASYGAGFMYLYSGSLDLRYILSHIGEDKRLLILGLVFFLFGFAIKIGAVPFHFWLPDAYQGAPTPITGYMASFGKIAFFAPLLRIMPLVQSHFENAWVYTISIIAALTMLYGNLVALVQKDVKRMLAYSSIAHSGYIMSAIAVAKVIGLKAALYFLVAYAFMGIGSFLVLTVLERLPDWQNRLEDFSGMRFWNPSVASYFAVFMFALLGVPPTVGFVGKALVFMSLSEKQLWWLAFVMILSTAISTGYYLRLVVLTFMKEGTQESILRPSLSERFLLGLLSVLVVLLGALPLLIWPYISVAAEVLFKGW</sequence>
<organism evidence="8 9">
    <name type="scientific">Thermocrinis minervae</name>
    <dbReference type="NCBI Taxonomy" id="381751"/>
    <lineage>
        <taxon>Bacteria</taxon>
        <taxon>Pseudomonadati</taxon>
        <taxon>Aquificota</taxon>
        <taxon>Aquificia</taxon>
        <taxon>Aquificales</taxon>
        <taxon>Aquificaceae</taxon>
        <taxon>Thermocrinis</taxon>
    </lineage>
</organism>
<feature type="transmembrane region" description="Helical" evidence="5">
    <location>
        <begin position="406"/>
        <end position="429"/>
    </location>
</feature>
<feature type="transmembrane region" description="Helical" evidence="5">
    <location>
        <begin position="241"/>
        <end position="260"/>
    </location>
</feature>
<evidence type="ECO:0000256" key="2">
    <source>
        <dbReference type="ARBA" id="ARBA00022692"/>
    </source>
</evidence>
<dbReference type="NCBIfam" id="TIGR01770">
    <property type="entry name" value="NDH_I_N"/>
    <property type="match status" value="1"/>
</dbReference>
<dbReference type="Pfam" id="PF00361">
    <property type="entry name" value="Proton_antipo_M"/>
    <property type="match status" value="1"/>
</dbReference>
<dbReference type="EC" id="7.1.1.-" evidence="5"/>
<evidence type="ECO:0000256" key="5">
    <source>
        <dbReference type="HAMAP-Rule" id="MF_00445"/>
    </source>
</evidence>
<evidence type="ECO:0000313" key="8">
    <source>
        <dbReference type="EMBL" id="SHK58377.1"/>
    </source>
</evidence>
<keyword evidence="3 5" id="KW-1133">Transmembrane helix</keyword>
<comment type="subunit">
    <text evidence="5">NDH-1 is composed of 14 different subunits. Subunits NuoA, H, J, K, L, M, N constitute the membrane sector of the complex.</text>
</comment>
<comment type="catalytic activity">
    <reaction evidence="5">
        <text>a quinone + NADH + 5 H(+)(in) = a quinol + NAD(+) + 4 H(+)(out)</text>
        <dbReference type="Rhea" id="RHEA:57888"/>
        <dbReference type="ChEBI" id="CHEBI:15378"/>
        <dbReference type="ChEBI" id="CHEBI:24646"/>
        <dbReference type="ChEBI" id="CHEBI:57540"/>
        <dbReference type="ChEBI" id="CHEBI:57945"/>
        <dbReference type="ChEBI" id="CHEBI:132124"/>
    </reaction>
</comment>
<feature type="transmembrane region" description="Helical" evidence="5">
    <location>
        <begin position="272"/>
        <end position="293"/>
    </location>
</feature>
<feature type="transmembrane region" description="Helical" evidence="5">
    <location>
        <begin position="206"/>
        <end position="229"/>
    </location>
</feature>
<keyword evidence="5" id="KW-0830">Ubiquinone</keyword>
<dbReference type="PANTHER" id="PTHR22773">
    <property type="entry name" value="NADH DEHYDROGENASE"/>
    <property type="match status" value="1"/>
</dbReference>
<keyword evidence="9" id="KW-1185">Reference proteome</keyword>
<dbReference type="OrthoDB" id="9807568at2"/>
<feature type="transmembrane region" description="Helical" evidence="5">
    <location>
        <begin position="132"/>
        <end position="153"/>
    </location>
</feature>
<keyword evidence="5" id="KW-1278">Translocase</keyword>
<evidence type="ECO:0000259" key="7">
    <source>
        <dbReference type="Pfam" id="PF00361"/>
    </source>
</evidence>
<feature type="transmembrane region" description="Helical" evidence="5">
    <location>
        <begin position="12"/>
        <end position="34"/>
    </location>
</feature>
<dbReference type="GO" id="GO:0042773">
    <property type="term" value="P:ATP synthesis coupled electron transport"/>
    <property type="evidence" value="ECO:0007669"/>
    <property type="project" value="InterPro"/>
</dbReference>
<feature type="domain" description="NADH:quinone oxidoreductase/Mrp antiporter transmembrane" evidence="7">
    <location>
        <begin position="128"/>
        <end position="419"/>
    </location>
</feature>
<dbReference type="GO" id="GO:0050136">
    <property type="term" value="F:NADH dehydrogenase (quinone) (non-electrogenic) activity"/>
    <property type="evidence" value="ECO:0007669"/>
    <property type="project" value="UniProtKB-UniRule"/>
</dbReference>
<evidence type="ECO:0000256" key="3">
    <source>
        <dbReference type="ARBA" id="ARBA00022989"/>
    </source>
</evidence>
<dbReference type="STRING" id="381751.SAMN05444391_1532"/>
<evidence type="ECO:0000256" key="4">
    <source>
        <dbReference type="ARBA" id="ARBA00023136"/>
    </source>
</evidence>
<feature type="transmembrane region" description="Helical" evidence="5">
    <location>
        <begin position="369"/>
        <end position="386"/>
    </location>
</feature>
<dbReference type="EMBL" id="LT670846">
    <property type="protein sequence ID" value="SHK58377.1"/>
    <property type="molecule type" value="Genomic_DNA"/>
</dbReference>
<dbReference type="HAMAP" id="MF_00445">
    <property type="entry name" value="NDH1_NuoN_1"/>
    <property type="match status" value="1"/>
</dbReference>
<name>A0A1M6TN51_9AQUI</name>
<dbReference type="Proteomes" id="UP000189810">
    <property type="component" value="Chromosome I"/>
</dbReference>
<keyword evidence="5" id="KW-0520">NAD</keyword>
<dbReference type="AlphaFoldDB" id="A0A1M6TN51"/>
<comment type="similarity">
    <text evidence="5">Belongs to the complex I subunit 2 family.</text>
</comment>
<feature type="transmembrane region" description="Helical" evidence="5">
    <location>
        <begin position="107"/>
        <end position="126"/>
    </location>
</feature>
<keyword evidence="4 5" id="KW-0472">Membrane</keyword>
<keyword evidence="5" id="KW-0874">Quinone</keyword>
<dbReference type="InterPro" id="IPR001750">
    <property type="entry name" value="ND/Mrp_TM"/>
</dbReference>
<keyword evidence="2 5" id="KW-0812">Transmembrane</keyword>
<gene>
    <name evidence="5" type="primary">nuoN</name>
    <name evidence="8" type="ORF">SAMN05444391_1532</name>
</gene>
<comment type="function">
    <text evidence="5">NDH-1 shuttles electrons from NADH, via FMN and iron-sulfur (Fe-S) centers, to quinones in the respiratory chain. The immediate electron acceptor for the enzyme in this species is believed to be ubiquinone. Couples the redox reaction to proton translocation (for every two electrons transferred, four hydrogen ions are translocated across the cytoplasmic membrane), and thus conserves the redox energy in a proton gradient.</text>
</comment>
<evidence type="ECO:0000256" key="6">
    <source>
        <dbReference type="RuleBase" id="RU000320"/>
    </source>
</evidence>
<feature type="transmembrane region" description="Helical" evidence="5">
    <location>
        <begin position="300"/>
        <end position="322"/>
    </location>
</feature>
<dbReference type="PRINTS" id="PR01434">
    <property type="entry name" value="NADHDHGNASE5"/>
</dbReference>
<dbReference type="GO" id="GO:0008137">
    <property type="term" value="F:NADH dehydrogenase (ubiquinone) activity"/>
    <property type="evidence" value="ECO:0007669"/>
    <property type="project" value="InterPro"/>
</dbReference>
<dbReference type="GO" id="GO:0048038">
    <property type="term" value="F:quinone binding"/>
    <property type="evidence" value="ECO:0007669"/>
    <property type="project" value="UniProtKB-KW"/>
</dbReference>